<comment type="caution">
    <text evidence="4">The sequence shown here is derived from an EMBL/GenBank/DDBJ whole genome shotgun (WGS) entry which is preliminary data.</text>
</comment>
<dbReference type="PANTHER" id="PTHR23079:SF55">
    <property type="entry name" value="RNA-DIRECTED RNA POLYMERASE"/>
    <property type="match status" value="1"/>
</dbReference>
<gene>
    <name evidence="4" type="ORF">Rhopal_003924-T1</name>
</gene>
<keyword evidence="1" id="KW-0696">RNA-directed RNA polymerase</keyword>
<evidence type="ECO:0000313" key="5">
    <source>
        <dbReference type="Proteomes" id="UP001342314"/>
    </source>
</evidence>
<dbReference type="PANTHER" id="PTHR23079">
    <property type="entry name" value="RNA-DEPENDENT RNA POLYMERASE"/>
    <property type="match status" value="1"/>
</dbReference>
<evidence type="ECO:0000256" key="2">
    <source>
        <dbReference type="SAM" id="MobiDB-lite"/>
    </source>
</evidence>
<feature type="domain" description="RDRP core" evidence="3">
    <location>
        <begin position="445"/>
        <end position="842"/>
    </location>
</feature>
<dbReference type="GO" id="GO:0003723">
    <property type="term" value="F:RNA binding"/>
    <property type="evidence" value="ECO:0007669"/>
    <property type="project" value="UniProtKB-KW"/>
</dbReference>
<dbReference type="AlphaFoldDB" id="A0AAV5GM10"/>
<comment type="catalytic activity">
    <reaction evidence="1">
        <text>RNA(n) + a ribonucleoside 5'-triphosphate = RNA(n+1) + diphosphate</text>
        <dbReference type="Rhea" id="RHEA:21248"/>
        <dbReference type="Rhea" id="RHEA-COMP:14527"/>
        <dbReference type="Rhea" id="RHEA-COMP:17342"/>
        <dbReference type="ChEBI" id="CHEBI:33019"/>
        <dbReference type="ChEBI" id="CHEBI:61557"/>
        <dbReference type="ChEBI" id="CHEBI:140395"/>
        <dbReference type="EC" id="2.7.7.48"/>
    </reaction>
</comment>
<name>A0AAV5GM10_9BASI</name>
<reference evidence="4 5" key="1">
    <citation type="submission" date="2021-12" db="EMBL/GenBank/DDBJ databases">
        <title>High titer production of polyol ester of fatty acids by Rhodotorula paludigena BS15 towards product separation-free biomass refinery.</title>
        <authorList>
            <person name="Mano J."/>
            <person name="Ono H."/>
            <person name="Tanaka T."/>
            <person name="Naito K."/>
            <person name="Sushida H."/>
            <person name="Ike M."/>
            <person name="Tokuyasu K."/>
            <person name="Kitaoka M."/>
        </authorList>
    </citation>
    <scope>NUCLEOTIDE SEQUENCE [LARGE SCALE GENOMIC DNA]</scope>
    <source>
        <strain evidence="4 5">BS15</strain>
    </source>
</reference>
<feature type="region of interest" description="Disordered" evidence="2">
    <location>
        <begin position="309"/>
        <end position="330"/>
    </location>
</feature>
<evidence type="ECO:0000259" key="3">
    <source>
        <dbReference type="Pfam" id="PF05183"/>
    </source>
</evidence>
<dbReference type="GO" id="GO:0003968">
    <property type="term" value="F:RNA-directed RNA polymerase activity"/>
    <property type="evidence" value="ECO:0007669"/>
    <property type="project" value="UniProtKB-KW"/>
</dbReference>
<dbReference type="GO" id="GO:0031380">
    <property type="term" value="C:nuclear RNA-directed RNA polymerase complex"/>
    <property type="evidence" value="ECO:0007669"/>
    <property type="project" value="TreeGrafter"/>
</dbReference>
<keyword evidence="1" id="KW-0808">Transferase</keyword>
<dbReference type="EC" id="2.7.7.48" evidence="1"/>
<dbReference type="Proteomes" id="UP001342314">
    <property type="component" value="Unassembled WGS sequence"/>
</dbReference>
<dbReference type="Pfam" id="PF05183">
    <property type="entry name" value="RdRP"/>
    <property type="match status" value="2"/>
</dbReference>
<comment type="similarity">
    <text evidence="1">Belongs to the RdRP family.</text>
</comment>
<evidence type="ECO:0000256" key="1">
    <source>
        <dbReference type="RuleBase" id="RU363098"/>
    </source>
</evidence>
<keyword evidence="5" id="KW-1185">Reference proteome</keyword>
<keyword evidence="1" id="KW-0694">RNA-binding</keyword>
<proteinExistence type="inferred from homology"/>
<protein>
    <recommendedName>
        <fullName evidence="1">RNA-dependent RNA polymerase</fullName>
        <ecNumber evidence="1">2.7.7.48</ecNumber>
    </recommendedName>
</protein>
<keyword evidence="1" id="KW-0548">Nucleotidyltransferase</keyword>
<accession>A0AAV5GM10</accession>
<evidence type="ECO:0000313" key="4">
    <source>
        <dbReference type="EMBL" id="GJN90910.1"/>
    </source>
</evidence>
<dbReference type="GO" id="GO:0030422">
    <property type="term" value="P:siRNA processing"/>
    <property type="evidence" value="ECO:0007669"/>
    <property type="project" value="TreeGrafter"/>
</dbReference>
<organism evidence="4 5">
    <name type="scientific">Rhodotorula paludigena</name>
    <dbReference type="NCBI Taxonomy" id="86838"/>
    <lineage>
        <taxon>Eukaryota</taxon>
        <taxon>Fungi</taxon>
        <taxon>Dikarya</taxon>
        <taxon>Basidiomycota</taxon>
        <taxon>Pucciniomycotina</taxon>
        <taxon>Microbotryomycetes</taxon>
        <taxon>Sporidiobolales</taxon>
        <taxon>Sporidiobolaceae</taxon>
        <taxon>Rhodotorula</taxon>
    </lineage>
</organism>
<dbReference type="InterPro" id="IPR007855">
    <property type="entry name" value="RDRP"/>
</dbReference>
<dbReference type="EMBL" id="BQKY01000007">
    <property type="protein sequence ID" value="GJN90910.1"/>
    <property type="molecule type" value="Genomic_DNA"/>
</dbReference>
<feature type="compositionally biased region" description="Low complexity" evidence="2">
    <location>
        <begin position="321"/>
        <end position="330"/>
    </location>
</feature>
<dbReference type="InterPro" id="IPR057596">
    <property type="entry name" value="RDRP_core"/>
</dbReference>
<feature type="domain" description="RDRP core" evidence="3">
    <location>
        <begin position="848"/>
        <end position="975"/>
    </location>
</feature>
<sequence>MRTAEARDVLSPVSLLDSDNEQVALELENGDEMGRRPFLNRVSTAYQSQGMSSAPQTAQSNQDSSVGIRSLAFGIFPSSSSFSGEWEREGRGVDKLFVEKRQKDNKVLLVARMWDEAGPASLSAETASSIRVTIEVSTIDQCRSAPGGTSLCLSLSRPPTFEILPARLPGSLKPQARQVPAFDEAHAQVAGYASCALRIKLRTRVEFVAFVKHAERAGLPRIVNENVALEPSLRFGATTLALLASWLLTLDFRIAFQLEKLVRNGLIDAAKVFGLRAKVDELVIERDVRETERVLAFFADRLAMLEPGGEGYDTTDDKKAVSSSPATVAAARRQRRKTDTAVLVLDGKTNGAPRKQRRKTDTLIVTLDSDDDNRSAEDDDDEDDDVVVVGASLPYFRGISSRHPAQLPLSDLLLLLDRAVSESAVLGQLLADAEESQLVRQVTLSPTRTLLSGPLLCDTNTIIRSYAHPQNFLTVAVRHEDGARLTDRDEHILNSRFKRVFRDGFDLGGRSFEFLAWSSSGLKSGSCFFVSTFQHEGQLVTPASIHASIGDFRGTETALIPAKYMARIGQAFSSSKPTLKLDPSQIILITDVESPSGSCFSDGVGLISPALAADVVAALGLKANAQQSAPTCFQIRMGGAKGMLQVDPSLQDKVVAVRPSQVKFKSDLTHLEIAGTFDAGPAFLNRPLIKLLEDLGVPSARFLDLQSAATRKIRKSRSTLRSAIKLVQDYSLAPGTGFSSTLAFLATSADTASAAFLNPFVSRCLDASVTHALRDIKHSARIPLPGCYNLVGVLDIDGCLAADEVYARISRADGSQEYLSGTIAISRSPTNHPGDCRLVQAVGKLPKGDLDGDVYLLLTAGSGLVPAAEKIAAPAAYDPSPTVKLDREVTVADGGDFFFQQLHLADVYPDGLYHPDCLKLAQLHSDCVDSAKSGTFVPASVIPRVPPRGWPDFLANDSPDSYRSPKALGQLYRAIGEEAFSSAADASLTTGNPLTALDPLRSLTDSLANLSIPYLPASRLPHPVRNLVEHFRAYLASFSSELSKLLSLGGTSQRGTGASAGLEEEALFLSVSLGVRRLRKDDKLATSRRREQAGELFALVRRLIRQGPDKRIGSAEEAVAHAWAAWHAAVEESEDRTKAAVVRGKRRASGTSVSAEARGEGRGIGLRTWGWLALGVLVEQLQAVEREKVEVITID</sequence>